<keyword evidence="3" id="KW-0539">Nucleus</keyword>
<feature type="domain" description="PIF1/LRR1 pleckstrin homology" evidence="4">
    <location>
        <begin position="1"/>
        <end position="136"/>
    </location>
</feature>
<dbReference type="InterPro" id="IPR001611">
    <property type="entry name" value="Leu-rich_rpt"/>
</dbReference>
<keyword evidence="1" id="KW-0433">Leucine-rich repeat</keyword>
<dbReference type="InterPro" id="IPR003591">
    <property type="entry name" value="Leu-rich_rpt_typical-subtyp"/>
</dbReference>
<evidence type="ECO:0000313" key="6">
    <source>
        <dbReference type="Proteomes" id="UP000034805"/>
    </source>
</evidence>
<dbReference type="SUPFAM" id="SSF52058">
    <property type="entry name" value="L domain-like"/>
    <property type="match status" value="1"/>
</dbReference>
<dbReference type="PROSITE" id="PS51450">
    <property type="entry name" value="LRR"/>
    <property type="match status" value="1"/>
</dbReference>
<dbReference type="GO" id="GO:0005737">
    <property type="term" value="C:cytoplasm"/>
    <property type="evidence" value="ECO:0007669"/>
    <property type="project" value="TreeGrafter"/>
</dbReference>
<dbReference type="SMART" id="SM00369">
    <property type="entry name" value="LRR_TYP"/>
    <property type="match status" value="5"/>
</dbReference>
<evidence type="ECO:0000259" key="4">
    <source>
        <dbReference type="Pfam" id="PF25344"/>
    </source>
</evidence>
<evidence type="ECO:0000313" key="5">
    <source>
        <dbReference type="EMBL" id="KPP66372.1"/>
    </source>
</evidence>
<evidence type="ECO:0000256" key="3">
    <source>
        <dbReference type="ARBA" id="ARBA00023242"/>
    </source>
</evidence>
<sequence length="435" mass="49042">MRLQCDVEVVNRMLPTCGMRSRGKGTRAVLSIGRHVDKTTSVQHVYLLICTGRDKAGTKYKLKENIEKFFTLFVDEGKATVRLKEPAVDVCLSKLLFFKCCDLHDLCVANANSLKNFLSAARLADKGNDTEVLPLSTLVPIRARDVERPKKKLTIHSQKEYPLTSSFPSSLEQLEISYCRLSRVDTRVLSLQCLRRLDLSNNYIKRLPAALGDLAFLAELILTSNHLEAFPVTLCHSGLQHTLQYLDLSQNHLVCLPIHFGRLRELVQLKLDSNRLTQLPPGFGRLTKLQSFSATHNQLPFLPSDFLHLRLQNLDLFGNPFNQNNPFDYTMHLTFPLTLLEMASRAVVNHRIPYGPQLIPAHLCEDLELAKRCDCGEACLGAFIETAITMNMHLVSHTVVLVDDMAGTDAPVQRYFCSLTCYSAFLDSCLQRGLR</sequence>
<name>A0A0P7WXC5_SCLFO</name>
<evidence type="ECO:0000256" key="2">
    <source>
        <dbReference type="ARBA" id="ARBA00022737"/>
    </source>
</evidence>
<dbReference type="Pfam" id="PF13855">
    <property type="entry name" value="LRR_8"/>
    <property type="match status" value="2"/>
</dbReference>
<comment type="caution">
    <text evidence="5">The sequence shown here is derived from an EMBL/GenBank/DDBJ whole genome shotgun (WGS) entry which is preliminary data.</text>
</comment>
<protein>
    <submittedName>
        <fullName evidence="5">Leucine-rich repeat protein 1-like</fullName>
    </submittedName>
</protein>
<proteinExistence type="predicted"/>
<dbReference type="STRING" id="113540.ENSSFOP00015029108"/>
<dbReference type="AlphaFoldDB" id="A0A0P7WXC5"/>
<evidence type="ECO:0000256" key="1">
    <source>
        <dbReference type="ARBA" id="ARBA00022614"/>
    </source>
</evidence>
<dbReference type="InterPro" id="IPR057437">
    <property type="entry name" value="PIF1/LRR1_PH"/>
</dbReference>
<dbReference type="PANTHER" id="PTHR48051">
    <property type="match status" value="1"/>
</dbReference>
<reference evidence="5" key="1">
    <citation type="submission" date="2015-08" db="EMBL/GenBank/DDBJ databases">
        <title>The genome of the Asian arowana (Scleropages formosus).</title>
        <authorList>
            <person name="Tan M.H."/>
            <person name="Gan H.M."/>
            <person name="Croft L.J."/>
            <person name="Austin C.M."/>
        </authorList>
    </citation>
    <scope>NUCLEOTIDE SEQUENCE [LARGE SCALE GENOMIC DNA]</scope>
    <source>
        <strain evidence="5">Aro1</strain>
    </source>
</reference>
<dbReference type="Gene3D" id="3.80.10.10">
    <property type="entry name" value="Ribonuclease Inhibitor"/>
    <property type="match status" value="2"/>
</dbReference>
<gene>
    <name evidence="5" type="ORF">Z043_115132</name>
</gene>
<keyword evidence="2" id="KW-0677">Repeat</keyword>
<dbReference type="InterPro" id="IPR032675">
    <property type="entry name" value="LRR_dom_sf"/>
</dbReference>
<dbReference type="Pfam" id="PF25344">
    <property type="entry name" value="PH_LRR1"/>
    <property type="match status" value="1"/>
</dbReference>
<dbReference type="InterPro" id="IPR050216">
    <property type="entry name" value="LRR_domain-containing"/>
</dbReference>
<organism evidence="5 6">
    <name type="scientific">Scleropages formosus</name>
    <name type="common">Asian bonytongue</name>
    <name type="synonym">Osteoglossum formosum</name>
    <dbReference type="NCBI Taxonomy" id="113540"/>
    <lineage>
        <taxon>Eukaryota</taxon>
        <taxon>Metazoa</taxon>
        <taxon>Chordata</taxon>
        <taxon>Craniata</taxon>
        <taxon>Vertebrata</taxon>
        <taxon>Euteleostomi</taxon>
        <taxon>Actinopterygii</taxon>
        <taxon>Neopterygii</taxon>
        <taxon>Teleostei</taxon>
        <taxon>Osteoglossocephala</taxon>
        <taxon>Osteoglossomorpha</taxon>
        <taxon>Osteoglossiformes</taxon>
        <taxon>Osteoglossidae</taxon>
        <taxon>Scleropages</taxon>
    </lineage>
</organism>
<dbReference type="EMBL" id="JARO02005681">
    <property type="protein sequence ID" value="KPP66372.1"/>
    <property type="molecule type" value="Genomic_DNA"/>
</dbReference>
<dbReference type="Proteomes" id="UP000034805">
    <property type="component" value="Unassembled WGS sequence"/>
</dbReference>
<accession>A0A0P7WXC5</accession>
<dbReference type="Pfam" id="PF00560">
    <property type="entry name" value="LRR_1"/>
    <property type="match status" value="1"/>
</dbReference>
<dbReference type="PANTHER" id="PTHR48051:SF52">
    <property type="entry name" value="LEUCINE-RICH REPEAT PROTEIN 1"/>
    <property type="match status" value="1"/>
</dbReference>